<reference evidence="1 2" key="1">
    <citation type="submission" date="2018-06" db="EMBL/GenBank/DDBJ databases">
        <title>Genomic Encyclopedia of Archaeal and Bacterial Type Strains, Phase II (KMG-II): from individual species to whole genera.</title>
        <authorList>
            <person name="Goeker M."/>
        </authorList>
    </citation>
    <scope>NUCLEOTIDE SEQUENCE [LARGE SCALE GENOMIC DNA]</scope>
    <source>
        <strain evidence="1 2">ATCC BAA-1881</strain>
    </source>
</reference>
<sequence>MKHMAHNWLAELPQDSGATPAFAHVYQREKKVDGTRGTAHPLVERGVIPRVPLSCPYCLWLYWLITVPSQHLIVVVTIVYDPCPSVYTCCDPSICWLGQLAWFPCSHCSHIFDLLVERVIGDDLQPEWLFSPKGPFDACIERPLTV</sequence>
<organism evidence="1 2">
    <name type="scientific">Thermosporothrix hazakensis</name>
    <dbReference type="NCBI Taxonomy" id="644383"/>
    <lineage>
        <taxon>Bacteria</taxon>
        <taxon>Bacillati</taxon>
        <taxon>Chloroflexota</taxon>
        <taxon>Ktedonobacteria</taxon>
        <taxon>Ktedonobacterales</taxon>
        <taxon>Thermosporotrichaceae</taxon>
        <taxon>Thermosporothrix</taxon>
    </lineage>
</organism>
<dbReference type="Proteomes" id="UP000248806">
    <property type="component" value="Unassembled WGS sequence"/>
</dbReference>
<accession>A0A326UBC2</accession>
<proteinExistence type="predicted"/>
<dbReference type="AlphaFoldDB" id="A0A326UBC2"/>
<name>A0A326UBC2_THEHA</name>
<comment type="caution">
    <text evidence="1">The sequence shown here is derived from an EMBL/GenBank/DDBJ whole genome shotgun (WGS) entry which is preliminary data.</text>
</comment>
<evidence type="ECO:0000313" key="1">
    <source>
        <dbReference type="EMBL" id="PZW32675.1"/>
    </source>
</evidence>
<gene>
    <name evidence="1" type="ORF">EI42_01767</name>
</gene>
<protein>
    <submittedName>
        <fullName evidence="1">Uncharacterized protein</fullName>
    </submittedName>
</protein>
<dbReference type="EMBL" id="QKUF01000004">
    <property type="protein sequence ID" value="PZW32675.1"/>
    <property type="molecule type" value="Genomic_DNA"/>
</dbReference>
<keyword evidence="2" id="KW-1185">Reference proteome</keyword>
<evidence type="ECO:0000313" key="2">
    <source>
        <dbReference type="Proteomes" id="UP000248806"/>
    </source>
</evidence>